<reference evidence="1" key="1">
    <citation type="submission" date="2020-02" db="EMBL/GenBank/DDBJ databases">
        <authorList>
            <person name="Meier V. D."/>
        </authorList>
    </citation>
    <scope>NUCLEOTIDE SEQUENCE</scope>
    <source>
        <strain evidence="1">AVDCRST_MAG47</strain>
    </source>
</reference>
<name>A0A6J4MV61_9ACTN</name>
<protein>
    <submittedName>
        <fullName evidence="1">Putative membrane protein</fullName>
    </submittedName>
</protein>
<gene>
    <name evidence="1" type="ORF">AVDCRST_MAG47-1079</name>
</gene>
<dbReference type="EMBL" id="CADCUK010000076">
    <property type="protein sequence ID" value="CAA9369725.1"/>
    <property type="molecule type" value="Genomic_DNA"/>
</dbReference>
<dbReference type="AlphaFoldDB" id="A0A6J4MV61"/>
<organism evidence="1">
    <name type="scientific">uncultured Nocardioidaceae bacterium</name>
    <dbReference type="NCBI Taxonomy" id="253824"/>
    <lineage>
        <taxon>Bacteria</taxon>
        <taxon>Bacillati</taxon>
        <taxon>Actinomycetota</taxon>
        <taxon>Actinomycetes</taxon>
        <taxon>Propionibacteriales</taxon>
        <taxon>Nocardioidaceae</taxon>
        <taxon>environmental samples</taxon>
    </lineage>
</organism>
<evidence type="ECO:0000313" key="1">
    <source>
        <dbReference type="EMBL" id="CAA9369725.1"/>
    </source>
</evidence>
<sequence length="233" mass="25356">MEPVLLVLGGGAVVAAALHIRTRIQNARSDRQGTKSELSSIRQLAEEDAVLFGEELTRLDARVADAELDEDTRLDYQAALDSYEAALRVADKMRSIDAVSEVVDALAAGRYSAACVVARLEGKPLPAFKVPCFFDPRHGPASTEVLWTAAGRGTRKVPACAQDAARQADGEKVDVKMVWVNGQEVPYWAAGGLHQPYERGYAPRTVREATLDQRSTYDQFTNSQYWGGGGFPT</sequence>
<accession>A0A6J4MV61</accession>
<proteinExistence type="predicted"/>